<dbReference type="GO" id="GO:0008270">
    <property type="term" value="F:zinc ion binding"/>
    <property type="evidence" value="ECO:0007669"/>
    <property type="project" value="InterPro"/>
</dbReference>
<dbReference type="PANTHER" id="PTHR43350:SF17">
    <property type="entry name" value="NAD-DEPENDENT ALCOHOL DEHYDROGENASE"/>
    <property type="match status" value="1"/>
</dbReference>
<name>A0A4S5BIQ7_9ACTN</name>
<comment type="cofactor">
    <cofactor evidence="1">
        <name>Zn(2+)</name>
        <dbReference type="ChEBI" id="CHEBI:29105"/>
    </cofactor>
</comment>
<dbReference type="Pfam" id="PF08240">
    <property type="entry name" value="ADH_N"/>
    <property type="match status" value="1"/>
</dbReference>
<dbReference type="SUPFAM" id="SSF50129">
    <property type="entry name" value="GroES-like"/>
    <property type="match status" value="1"/>
</dbReference>
<feature type="domain" description="Alcohol dehydrogenase-like N-terminal" evidence="6">
    <location>
        <begin position="33"/>
        <end position="98"/>
    </location>
</feature>
<feature type="non-terminal residue" evidence="7">
    <location>
        <position position="99"/>
    </location>
</feature>
<protein>
    <submittedName>
        <fullName evidence="7">NAD(P)-dependent alcohol dehydrogenase</fullName>
    </submittedName>
</protein>
<dbReference type="InterPro" id="IPR013154">
    <property type="entry name" value="ADH-like_N"/>
</dbReference>
<evidence type="ECO:0000256" key="3">
    <source>
        <dbReference type="ARBA" id="ARBA00022723"/>
    </source>
</evidence>
<dbReference type="InterPro" id="IPR011032">
    <property type="entry name" value="GroES-like_sf"/>
</dbReference>
<dbReference type="Proteomes" id="UP000305282">
    <property type="component" value="Unassembled WGS sequence"/>
</dbReference>
<organism evidence="7 8">
    <name type="scientific">Candidatus Frankia alpina</name>
    <dbReference type="NCBI Taxonomy" id="2699483"/>
    <lineage>
        <taxon>Bacteria</taxon>
        <taxon>Bacillati</taxon>
        <taxon>Actinomycetota</taxon>
        <taxon>Actinomycetes</taxon>
        <taxon>Frankiales</taxon>
        <taxon>Frankiaceae</taxon>
        <taxon>Frankia</taxon>
    </lineage>
</organism>
<dbReference type="GO" id="GO:0016491">
    <property type="term" value="F:oxidoreductase activity"/>
    <property type="evidence" value="ECO:0007669"/>
    <property type="project" value="UniProtKB-KW"/>
</dbReference>
<keyword evidence="3" id="KW-0479">Metal-binding</keyword>
<evidence type="ECO:0000256" key="5">
    <source>
        <dbReference type="ARBA" id="ARBA00023002"/>
    </source>
</evidence>
<dbReference type="InterPro" id="IPR002328">
    <property type="entry name" value="ADH_Zn_CS"/>
</dbReference>
<dbReference type="Gene3D" id="3.90.180.10">
    <property type="entry name" value="Medium-chain alcohol dehydrogenases, catalytic domain"/>
    <property type="match status" value="1"/>
</dbReference>
<comment type="caution">
    <text evidence="7">The sequence shown here is derived from an EMBL/GenBank/DDBJ whole genome shotgun (WGS) entry which is preliminary data.</text>
</comment>
<evidence type="ECO:0000256" key="2">
    <source>
        <dbReference type="ARBA" id="ARBA00008072"/>
    </source>
</evidence>
<keyword evidence="4" id="KW-0862">Zinc</keyword>
<dbReference type="PANTHER" id="PTHR43350">
    <property type="entry name" value="NAD-DEPENDENT ALCOHOL DEHYDROGENASE"/>
    <property type="match status" value="1"/>
</dbReference>
<comment type="similarity">
    <text evidence="2">Belongs to the zinc-containing alcohol dehydrogenase family.</text>
</comment>
<evidence type="ECO:0000313" key="8">
    <source>
        <dbReference type="Proteomes" id="UP000305282"/>
    </source>
</evidence>
<dbReference type="EMBL" id="SSXH01001001">
    <property type="protein sequence ID" value="THJ30471.1"/>
    <property type="molecule type" value="Genomic_DNA"/>
</dbReference>
<reference evidence="7 8" key="1">
    <citation type="submission" date="2019-04" db="EMBL/GenBank/DDBJ databases">
        <title>Draft genome sequences for three unisolated Alnus-infective Frankia Sp+ strains, AgTrS, AiOr and AvVan, the first sequenced Frankia strains able to sporulate in-planta.</title>
        <authorList>
            <person name="Bethencourt L."/>
            <person name="Vautrin F."/>
            <person name="Taib N."/>
            <person name="Dubost A."/>
            <person name="Castro-Garcia L."/>
            <person name="Imbaud O."/>
            <person name="Abrouk D."/>
            <person name="Fournier P."/>
            <person name="Briolay J."/>
            <person name="Nguyen A."/>
            <person name="Normand P."/>
            <person name="Fernandez M.P."/>
            <person name="Brochier-Armanet C."/>
            <person name="Herrera-Belaroussi A."/>
        </authorList>
    </citation>
    <scope>NUCLEOTIDE SEQUENCE [LARGE SCALE GENOMIC DNA]</scope>
    <source>
        <strain evidence="7 8">AvVan</strain>
    </source>
</reference>
<accession>A0A4S5BIQ7</accession>
<sequence>MRNRRNAAKITAAVLEKLGSDFEIKELDLAGPGPGEVLIEVAGVGLCHTDLAVAHGHLPFPFPSVVGHEGSGTVVAVGEGVTKVAPGDRVAASFNSCGA</sequence>
<proteinExistence type="inferred from homology"/>
<evidence type="ECO:0000256" key="4">
    <source>
        <dbReference type="ARBA" id="ARBA00022833"/>
    </source>
</evidence>
<keyword evidence="8" id="KW-1185">Reference proteome</keyword>
<gene>
    <name evidence="7" type="ORF">E7Y31_22645</name>
</gene>
<evidence type="ECO:0000256" key="1">
    <source>
        <dbReference type="ARBA" id="ARBA00001947"/>
    </source>
</evidence>
<evidence type="ECO:0000313" key="7">
    <source>
        <dbReference type="EMBL" id="THJ30471.1"/>
    </source>
</evidence>
<dbReference type="AlphaFoldDB" id="A0A4S5BIQ7"/>
<keyword evidence="5" id="KW-0560">Oxidoreductase</keyword>
<dbReference type="PROSITE" id="PS00059">
    <property type="entry name" value="ADH_ZINC"/>
    <property type="match status" value="1"/>
</dbReference>
<evidence type="ECO:0000259" key="6">
    <source>
        <dbReference type="Pfam" id="PF08240"/>
    </source>
</evidence>